<keyword evidence="2" id="KW-1185">Reference proteome</keyword>
<gene>
    <name evidence="1" type="ORF">SAMN05660337_1546</name>
</gene>
<dbReference type="InterPro" id="IPR007183">
    <property type="entry name" value="UPF0280"/>
</dbReference>
<dbReference type="NCBIfam" id="NF003323">
    <property type="entry name" value="PRK04334.1-3"/>
    <property type="match status" value="1"/>
</dbReference>
<proteinExistence type="predicted"/>
<dbReference type="Gene3D" id="3.10.520.10">
    <property type="entry name" value="ApbE-like domains"/>
    <property type="match status" value="1"/>
</dbReference>
<reference evidence="2" key="1">
    <citation type="submission" date="2016-10" db="EMBL/GenBank/DDBJ databases">
        <authorList>
            <person name="Varghese N."/>
            <person name="Submissions S."/>
        </authorList>
    </citation>
    <scope>NUCLEOTIDE SEQUENCE [LARGE SCALE GENOMIC DNA]</scope>
    <source>
        <strain evidence="2">DSM 16995</strain>
    </source>
</reference>
<dbReference type="OrthoDB" id="9787842at2"/>
<organism evidence="1 2">
    <name type="scientific">Maridesulfovibrio ferrireducens</name>
    <dbReference type="NCBI Taxonomy" id="246191"/>
    <lineage>
        <taxon>Bacteria</taxon>
        <taxon>Pseudomonadati</taxon>
        <taxon>Thermodesulfobacteriota</taxon>
        <taxon>Desulfovibrionia</taxon>
        <taxon>Desulfovibrionales</taxon>
        <taxon>Desulfovibrionaceae</taxon>
        <taxon>Maridesulfovibrio</taxon>
    </lineage>
</organism>
<dbReference type="Proteomes" id="UP000199053">
    <property type="component" value="Unassembled WGS sequence"/>
</dbReference>
<dbReference type="InterPro" id="IPR003374">
    <property type="entry name" value="ApbE-like_sf"/>
</dbReference>
<evidence type="ECO:0000313" key="2">
    <source>
        <dbReference type="Proteomes" id="UP000199053"/>
    </source>
</evidence>
<dbReference type="PIRSF" id="PIRSF006421">
    <property type="entry name" value="UCP006421"/>
    <property type="match status" value="1"/>
</dbReference>
<protein>
    <submittedName>
        <fullName evidence="1">Uncharacterized protein</fullName>
    </submittedName>
</protein>
<dbReference type="RefSeq" id="WP_092159824.1">
    <property type="nucleotide sequence ID" value="NZ_FNGA01000002.1"/>
</dbReference>
<evidence type="ECO:0000313" key="1">
    <source>
        <dbReference type="EMBL" id="SDK87948.1"/>
    </source>
</evidence>
<dbReference type="AlphaFoldDB" id="A0A1G9FHR9"/>
<dbReference type="SUPFAM" id="SSF143631">
    <property type="entry name" value="ApbE-like"/>
    <property type="match status" value="1"/>
</dbReference>
<dbReference type="STRING" id="246191.SAMN05660337_1546"/>
<accession>A0A1G9FHR9</accession>
<name>A0A1G9FHR9_9BACT</name>
<sequence length="256" mass="26962">MTRKKHIGHARDYRKNVTPSTEETSFQVVVEQTDLFVIAQKNLSSEVAAIIHEVRSVIKAHIFLNPQFGTSLTPVAVPKDADPIITAMAHATALCGVGPMAAVAGAVAQEVATRLQPISENIIVENGGDIFMNSTVPRRVALLSDPESGSKIGLIIKSDEFPVSICSSSGTIGHSLSLGSGDLVTVRSQDGRFADAAATALANLLKSPADVALVIEKARTLSESLTKSGAEFGLDGVFVQYDSKIGAWGNIELIAL</sequence>
<dbReference type="EMBL" id="FNGA01000002">
    <property type="protein sequence ID" value="SDK87948.1"/>
    <property type="molecule type" value="Genomic_DNA"/>
</dbReference>